<dbReference type="Pfam" id="PF13424">
    <property type="entry name" value="TPR_12"/>
    <property type="match status" value="8"/>
</dbReference>
<feature type="compositionally biased region" description="Basic residues" evidence="2">
    <location>
        <begin position="2061"/>
        <end position="2071"/>
    </location>
</feature>
<feature type="region of interest" description="Disordered" evidence="2">
    <location>
        <begin position="2043"/>
        <end position="2071"/>
    </location>
</feature>
<dbReference type="Pfam" id="PF26117">
    <property type="entry name" value="TTC28_C"/>
    <property type="match status" value="1"/>
</dbReference>
<feature type="region of interest" description="Disordered" evidence="2">
    <location>
        <begin position="1832"/>
        <end position="1871"/>
    </location>
</feature>
<dbReference type="InterPro" id="IPR058900">
    <property type="entry name" value="TTC28_C"/>
</dbReference>
<dbReference type="SMART" id="SM00028">
    <property type="entry name" value="TPR"/>
    <property type="match status" value="24"/>
</dbReference>
<sequence length="2071" mass="224715">MSHRDISEVEPEGTSALAAGSRTLFLETVRRSNAACQNGDYALAATLYTEALALDPLSHVLYSNRSAARLKMGLFALALQDAVRATELSLQWPKAYYRQGVALQCLGRHGEALVAFSAGLARDPSNCQLLSGLVEASLKSPLRPTLEPTFQQLRAMKLDESPFVVISVVGQELLGAGQYRAAAGVLEAALTIGSCSLKLRGSVFSALSSAYWALNSLDKAIGYMQQDLGVARSLGDTQGECRAHGNLGSAYFSKGSFKEALTAHRYQLVLAMKCKDTQAAASALTSLGHVYTAIGDLPNALASHKQCVQLVKQMGDRLQEAREIGNVGAVYLAMGEFESAVDCHTQHLRIARRLGDRVEEARAFSNLGSSHHYRRNFGQAMAYHENVLRIAQELGDRAIETRAYAGLGHAARCAGRDCDLAQAKLWHQRQLDVALATKDKVAEGRACSNLGIVYQLLGEHDAALKLHQAHLGIARTLGDRAGMGRAYGNIGNAYNALGYYEQAIKYHKQELTISKEVNDRSSEASTHGNLAVAYQAVQGHEAALRHYRAHLAIARELKDAAGEACALLNLANCLSSRGRFEEAVPYYENYLMLSQELHDVEGEAKACHFLGYAHYCLGNHREAVRYYDQDLALAKDLQDKSGMGRAYCNLGLAHLALGNLDTALECQKYYLAIAHMTKHLAGKFRALGNIGDCLIRLGEIEEAIKMHQRQLNLARQAADRSLEAAAYGALGIAHRVTRNLDKALGFHTQELTLRQEAGDLRGECRAHGNLGAVHMALGQYTHAVKCYQEQLERSRELADSGMEAQALGNLGIARLNMAHYEDAIGYFEQQLATLEPLTAGTALLDKTRALGNLGDCYEALGDPEEAIKCHEQQLTAATRLRSVRDQERAYRGLGRAREASGNLQQALVCFEKRLVAAHEVDSPEARGAAYGDLGRIHAALGNHEQAVSCLSHQLALARGLGDKAAEAEAASGLGAVHLLMDDPNSALRHHQLELSIAEGLDAAGLQARACANLGATQEALGQLEEAIRLQEQSLSLAAAAGDQPARAAAFSSLGRLHHLCGDLARALSYLQSGLSLSEGLGRREEAARLRHRLGLVHWEAGETTTSVEQLEKAANLLESLDGSSSLICGQPSRSDLLSDTYRMLQKVLVSLNRAEEALNWAERSRRSRSNNLEDATHYSEIIDRQRGIILYYSEAGSELHAWCLAPGRGLLRFHSMTLDDGVNLEKRVSEAREALLGESNELVEESTKMPSRGHRLNASSYSLSSLFSVGSVSSRAGSARWGRGVKGPVWQAPQPMQFLYDVLLAPFEDLLPPARKELILVVEKSLYLAPLPALQSSPGEDYLCERFSLLVVPSLAALKKRSRTPMPEGGATVAALVAGNPILPEEAREEHAWPDSVPSAETEAGIVAELLESRPLIGLEATRSAVLRSLPDAECVHLTTPVLWNSASLALTADQCEEPTERPEYLLNCTDILRLRLTARLVVISSGHCWNSTDNNNTGITSDGVQHLAKTLLNAGAQCVLIGMWPVPPTAGSILLRAFYSAMLQGARASRALAEAMQTVQHTRHFAHPANWAGWLLLGGDARLSNKVALMGQALAELLRSGPEQSRDALRVTLHLVEKSLQRIHRGQKNAMYTTQRSIENKVGTAAGWKELLMSVGFRFEPAGNGIPSSVFFPQSDPEERLTRCSASLQALLGLGASSLHALVRLLQVPEAAEDVISAMRRASCATEGQEVTLPVRVWRAAGSHELFASLGFDLMEVGQSEVTLRTGKQASRRAVQFALQALLALFDTQEAPKSLSLDCSSSMESLASVTPTETHLPERPRLGGAFASYVRHRGEPDGKTTEPPNIPISRQISQNGGGESDAAFTPSPPIALNLNHQTRIRNLYPDQSTRPGSSSSSSATDWDNGHATVLRRQPLPPLPATVLERLSVRTEIGPNSPRKPRHPTSNEDISPQTETSQSTEAHPHNLRNLATSLTSLTRELTPTISEVYHERNLGLGLAPSLSKLLEEVGSVTENDPNQITRPGHSQTQNWLQNEPELCRRDEADGRSIAESQCSATSSNKIHRKAPPPPV</sequence>
<dbReference type="FunFam" id="1.25.40.10:FF:001539">
    <property type="entry name" value="AGAP002648-PA"/>
    <property type="match status" value="1"/>
</dbReference>
<feature type="repeat" description="TPR" evidence="1">
    <location>
        <begin position="281"/>
        <end position="314"/>
    </location>
</feature>
<accession>A0AAJ7BTQ1</accession>
<name>A0AAJ7BTQ1_CEPCN</name>
<feature type="repeat" description="TPR" evidence="1">
    <location>
        <begin position="484"/>
        <end position="517"/>
    </location>
</feature>
<dbReference type="KEGG" id="ccin:107266941"/>
<evidence type="ECO:0000259" key="3">
    <source>
        <dbReference type="Pfam" id="PF12770"/>
    </source>
</evidence>
<evidence type="ECO:0000256" key="2">
    <source>
        <dbReference type="SAM" id="MobiDB-lite"/>
    </source>
</evidence>
<dbReference type="Pfam" id="PF13181">
    <property type="entry name" value="TPR_8"/>
    <property type="match status" value="1"/>
</dbReference>
<dbReference type="Gene3D" id="1.25.40.10">
    <property type="entry name" value="Tetratricopeptide repeat domain"/>
    <property type="match status" value="6"/>
</dbReference>
<organism evidence="5 6">
    <name type="scientific">Cephus cinctus</name>
    <name type="common">Wheat stem sawfly</name>
    <dbReference type="NCBI Taxonomy" id="211228"/>
    <lineage>
        <taxon>Eukaryota</taxon>
        <taxon>Metazoa</taxon>
        <taxon>Ecdysozoa</taxon>
        <taxon>Arthropoda</taxon>
        <taxon>Hexapoda</taxon>
        <taxon>Insecta</taxon>
        <taxon>Pterygota</taxon>
        <taxon>Neoptera</taxon>
        <taxon>Endopterygota</taxon>
        <taxon>Hymenoptera</taxon>
        <taxon>Cephoidea</taxon>
        <taxon>Cephidae</taxon>
        <taxon>Cephus</taxon>
    </lineage>
</organism>
<protein>
    <submittedName>
        <fullName evidence="6">Tetratricopeptide repeat protein 28 isoform X1</fullName>
    </submittedName>
</protein>
<feature type="domain" description="CHAT" evidence="3">
    <location>
        <begin position="1296"/>
        <end position="1579"/>
    </location>
</feature>
<feature type="compositionally biased region" description="Polar residues" evidence="2">
    <location>
        <begin position="1947"/>
        <end position="1961"/>
    </location>
</feature>
<evidence type="ECO:0000259" key="4">
    <source>
        <dbReference type="Pfam" id="PF26117"/>
    </source>
</evidence>
<dbReference type="PANTHER" id="PTHR10098:SF108">
    <property type="entry name" value="TETRATRICOPEPTIDE REPEAT PROTEIN 28"/>
    <property type="match status" value="1"/>
</dbReference>
<keyword evidence="5" id="KW-1185">Reference proteome</keyword>
<dbReference type="SUPFAM" id="SSF48452">
    <property type="entry name" value="TPR-like"/>
    <property type="match status" value="7"/>
</dbReference>
<dbReference type="PROSITE" id="PS50005">
    <property type="entry name" value="TPR"/>
    <property type="match status" value="3"/>
</dbReference>
<dbReference type="GeneID" id="107266941"/>
<dbReference type="FunFam" id="1.25.40.10:FF:000416">
    <property type="entry name" value="Tetratricopeptide repeat protein 28"/>
    <property type="match status" value="1"/>
</dbReference>
<dbReference type="FunFam" id="1.25.40.10:FF:000040">
    <property type="entry name" value="Tetratricopeptide repeat domain 28"/>
    <property type="match status" value="1"/>
</dbReference>
<feature type="compositionally biased region" description="Polar residues" evidence="2">
    <location>
        <begin position="2050"/>
        <end position="2060"/>
    </location>
</feature>
<evidence type="ECO:0000256" key="1">
    <source>
        <dbReference type="PROSITE-ProRule" id="PRU00339"/>
    </source>
</evidence>
<feature type="domain" description="TTC28 C-terminal" evidence="4">
    <location>
        <begin position="1697"/>
        <end position="1792"/>
    </location>
</feature>
<feature type="region of interest" description="Disordered" evidence="2">
    <location>
        <begin position="1885"/>
        <end position="1904"/>
    </location>
</feature>
<evidence type="ECO:0000313" key="6">
    <source>
        <dbReference type="RefSeq" id="XP_015593497.1"/>
    </source>
</evidence>
<proteinExistence type="predicted"/>
<keyword evidence="1" id="KW-0802">TPR repeat</keyword>
<feature type="region of interest" description="Disordered" evidence="2">
    <location>
        <begin position="1929"/>
        <end position="1965"/>
    </location>
</feature>
<evidence type="ECO:0000313" key="5">
    <source>
        <dbReference type="Proteomes" id="UP000694920"/>
    </source>
</evidence>
<dbReference type="InterPro" id="IPR024983">
    <property type="entry name" value="CHAT_dom"/>
</dbReference>
<dbReference type="InterPro" id="IPR019734">
    <property type="entry name" value="TPR_rpt"/>
</dbReference>
<gene>
    <name evidence="6" type="primary">LOC107266941</name>
</gene>
<dbReference type="InterPro" id="IPR011990">
    <property type="entry name" value="TPR-like_helical_dom_sf"/>
</dbReference>
<feature type="repeat" description="TPR" evidence="1">
    <location>
        <begin position="93"/>
        <end position="126"/>
    </location>
</feature>
<dbReference type="Proteomes" id="UP000694920">
    <property type="component" value="Unplaced"/>
</dbReference>
<dbReference type="RefSeq" id="XP_015593497.1">
    <property type="nucleotide sequence ID" value="XM_015738011.2"/>
</dbReference>
<dbReference type="Pfam" id="PF12770">
    <property type="entry name" value="CHAT"/>
    <property type="match status" value="1"/>
</dbReference>
<dbReference type="Pfam" id="PF13176">
    <property type="entry name" value="TPR_7"/>
    <property type="match status" value="2"/>
</dbReference>
<reference evidence="6" key="1">
    <citation type="submission" date="2025-08" db="UniProtKB">
        <authorList>
            <consortium name="RefSeq"/>
        </authorList>
    </citation>
    <scope>IDENTIFICATION</scope>
</reference>
<dbReference type="PANTHER" id="PTHR10098">
    <property type="entry name" value="RAPSYN-RELATED"/>
    <property type="match status" value="1"/>
</dbReference>